<sequence length="703" mass="80777">MGVSECEDLFPSGFSDQPWLMQLHGGSETQEFMDPYNRCIVERNIPQFTGKLCLGFYKNWLLLADKLTKETFFLHRTLDPKLKVCLPSLRSVSFNYLGGCVISSSPASKKCVVSFVGRRRDFILYCRPKLNVRWTKVSLSIHDSENPDDQHRFTGQVVRFKGKIYILHGSLVAFRVVVINEDSLLNGDCSWTIIQMPNRIDGWYHLVVSGNDMFSVLVATSNLRRGLPATCTVHRLETSDQTWEHVESIGGCVFFLGGIQNSALTATQAGTQRDCIYVVNQNYGFLHGEGVYKICMQDQTVSLCLSLKKPIPTEWICKLCWLMPTRVNRSSKGKCKTLSFTHSIGSYKSDGTHVHKKEEKHNIDISRPWADLPVELVQLLFSRLNLVDCLRLSSICKAWNSVSSHIQDAMAYPWLMYSTNDSCSWRFFDPIHGKEYFIDTTWLGFGKNLTFHYSKDGWVLASKENKYLFLINPLTREFISLPAPDFDINRSTAMSLSSSPANSDCIVFVVFFNDLQVLEISTWSHGEDEWNKLSFNNEFGYCMPCNPVFTSGELYCYKFNGELSVYNPTKKTLQTFEIKAPIEMVVGGDRIIQCHFMESRGDMITVFRERAKDRLRIFKLDRPQLAWREVFGVEDVTIFLNHKTSLAVPCPEKRCRDLIYFSGFADEHLKSNASYTVETNEYYPEDCYHIREPMNCIWVEPRI</sequence>
<dbReference type="PANTHER" id="PTHR33127">
    <property type="entry name" value="TRANSMEMBRANE PROTEIN"/>
    <property type="match status" value="1"/>
</dbReference>
<dbReference type="EMBL" id="JAMFTS010000003">
    <property type="protein sequence ID" value="KAJ4782980.1"/>
    <property type="molecule type" value="Genomic_DNA"/>
</dbReference>
<evidence type="ECO:0000313" key="3">
    <source>
        <dbReference type="Proteomes" id="UP001140206"/>
    </source>
</evidence>
<feature type="domain" description="F-box" evidence="1">
    <location>
        <begin position="366"/>
        <end position="415"/>
    </location>
</feature>
<protein>
    <submittedName>
        <fullName evidence="2">F-box protein family-like</fullName>
    </submittedName>
</protein>
<evidence type="ECO:0000259" key="1">
    <source>
        <dbReference type="PROSITE" id="PS50181"/>
    </source>
</evidence>
<reference evidence="2" key="1">
    <citation type="submission" date="2022-08" db="EMBL/GenBank/DDBJ databases">
        <authorList>
            <person name="Marques A."/>
        </authorList>
    </citation>
    <scope>NUCLEOTIDE SEQUENCE</scope>
    <source>
        <strain evidence="2">RhyPub2mFocal</strain>
        <tissue evidence="2">Leaves</tissue>
    </source>
</reference>
<keyword evidence="3" id="KW-1185">Reference proteome</keyword>
<dbReference type="SUPFAM" id="SSF69322">
    <property type="entry name" value="Tricorn protease domain 2"/>
    <property type="match status" value="1"/>
</dbReference>
<organism evidence="2 3">
    <name type="scientific">Rhynchospora pubera</name>
    <dbReference type="NCBI Taxonomy" id="906938"/>
    <lineage>
        <taxon>Eukaryota</taxon>
        <taxon>Viridiplantae</taxon>
        <taxon>Streptophyta</taxon>
        <taxon>Embryophyta</taxon>
        <taxon>Tracheophyta</taxon>
        <taxon>Spermatophyta</taxon>
        <taxon>Magnoliopsida</taxon>
        <taxon>Liliopsida</taxon>
        <taxon>Poales</taxon>
        <taxon>Cyperaceae</taxon>
        <taxon>Cyperoideae</taxon>
        <taxon>Rhynchosporeae</taxon>
        <taxon>Rhynchospora</taxon>
    </lineage>
</organism>
<accession>A0AAV8ES55</accession>
<dbReference type="Proteomes" id="UP001140206">
    <property type="component" value="Chromosome 3"/>
</dbReference>
<evidence type="ECO:0000313" key="2">
    <source>
        <dbReference type="EMBL" id="KAJ4782980.1"/>
    </source>
</evidence>
<dbReference type="CDD" id="cd09917">
    <property type="entry name" value="F-box_SF"/>
    <property type="match status" value="1"/>
</dbReference>
<dbReference type="InterPro" id="IPR001810">
    <property type="entry name" value="F-box_dom"/>
</dbReference>
<dbReference type="InterPro" id="IPR036047">
    <property type="entry name" value="F-box-like_dom_sf"/>
</dbReference>
<comment type="caution">
    <text evidence="2">The sequence shown here is derived from an EMBL/GenBank/DDBJ whole genome shotgun (WGS) entry which is preliminary data.</text>
</comment>
<name>A0AAV8ES55_9POAL</name>
<dbReference type="Pfam" id="PF03478">
    <property type="entry name" value="Beta-prop_KIB1-4"/>
    <property type="match status" value="2"/>
</dbReference>
<dbReference type="SUPFAM" id="SSF81383">
    <property type="entry name" value="F-box domain"/>
    <property type="match status" value="1"/>
</dbReference>
<dbReference type="Pfam" id="PF12937">
    <property type="entry name" value="F-box-like"/>
    <property type="match status" value="1"/>
</dbReference>
<dbReference type="InterPro" id="IPR005174">
    <property type="entry name" value="KIB1-4_b-propeller"/>
</dbReference>
<dbReference type="AlphaFoldDB" id="A0AAV8ES55"/>
<dbReference type="PANTHER" id="PTHR33127:SF97">
    <property type="entry name" value="OS08G0448300 PROTEIN"/>
    <property type="match status" value="1"/>
</dbReference>
<dbReference type="PROSITE" id="PS50181">
    <property type="entry name" value="FBOX"/>
    <property type="match status" value="1"/>
</dbReference>
<gene>
    <name evidence="2" type="ORF">LUZ62_067237</name>
</gene>
<proteinExistence type="predicted"/>
<dbReference type="Gene3D" id="1.20.1280.50">
    <property type="match status" value="1"/>
</dbReference>